<feature type="domain" description="FAD/NAD(P)-binding" evidence="5">
    <location>
        <begin position="9"/>
        <end position="290"/>
    </location>
</feature>
<dbReference type="InterPro" id="IPR050097">
    <property type="entry name" value="Ferredoxin-NADP_redctase_2"/>
</dbReference>
<accession>A0ABU7VZ85</accession>
<proteinExistence type="predicted"/>
<dbReference type="PRINTS" id="PR00469">
    <property type="entry name" value="PNDRDTASEII"/>
</dbReference>
<dbReference type="Pfam" id="PF07992">
    <property type="entry name" value="Pyr_redox_2"/>
    <property type="match status" value="1"/>
</dbReference>
<dbReference type="Gene3D" id="3.50.50.60">
    <property type="entry name" value="FAD/NAD(P)-binding domain"/>
    <property type="match status" value="2"/>
</dbReference>
<keyword evidence="4" id="KW-0560">Oxidoreductase</keyword>
<comment type="caution">
    <text evidence="6">The sequence shown here is derived from an EMBL/GenBank/DDBJ whole genome shotgun (WGS) entry which is preliminary data.</text>
</comment>
<evidence type="ECO:0000256" key="4">
    <source>
        <dbReference type="ARBA" id="ARBA00023002"/>
    </source>
</evidence>
<dbReference type="PRINTS" id="PR00368">
    <property type="entry name" value="FADPNR"/>
</dbReference>
<reference evidence="6 7" key="1">
    <citation type="submission" date="2024-02" db="EMBL/GenBank/DDBJ databases">
        <title>A nitrogen-fixing paenibacillus bacterium.</title>
        <authorList>
            <person name="Zhang W.L."/>
            <person name="Chen S.F."/>
        </authorList>
    </citation>
    <scope>NUCLEOTIDE SEQUENCE [LARGE SCALE GENOMIC DNA]</scope>
    <source>
        <strain evidence="6 7">M1</strain>
    </source>
</reference>
<gene>
    <name evidence="6" type="ORF">V3851_22970</name>
</gene>
<dbReference type="InterPro" id="IPR023753">
    <property type="entry name" value="FAD/NAD-binding_dom"/>
</dbReference>
<comment type="subunit">
    <text evidence="2">Homodimer.</text>
</comment>
<evidence type="ECO:0000259" key="5">
    <source>
        <dbReference type="Pfam" id="PF07992"/>
    </source>
</evidence>
<name>A0ABU7VZ85_9BACL</name>
<evidence type="ECO:0000256" key="2">
    <source>
        <dbReference type="ARBA" id="ARBA00011738"/>
    </source>
</evidence>
<evidence type="ECO:0000313" key="7">
    <source>
        <dbReference type="Proteomes" id="UP001306950"/>
    </source>
</evidence>
<evidence type="ECO:0000256" key="1">
    <source>
        <dbReference type="ARBA" id="ARBA00001974"/>
    </source>
</evidence>
<keyword evidence="3" id="KW-0285">Flavoprotein</keyword>
<dbReference type="InterPro" id="IPR036188">
    <property type="entry name" value="FAD/NAD-bd_sf"/>
</dbReference>
<dbReference type="Proteomes" id="UP001306950">
    <property type="component" value="Unassembled WGS sequence"/>
</dbReference>
<dbReference type="PANTHER" id="PTHR48105">
    <property type="entry name" value="THIOREDOXIN REDUCTASE 1-RELATED-RELATED"/>
    <property type="match status" value="1"/>
</dbReference>
<evidence type="ECO:0000313" key="6">
    <source>
        <dbReference type="EMBL" id="MEF2968668.1"/>
    </source>
</evidence>
<comment type="cofactor">
    <cofactor evidence="1">
        <name>FAD</name>
        <dbReference type="ChEBI" id="CHEBI:57692"/>
    </cofactor>
</comment>
<dbReference type="RefSeq" id="WP_331848845.1">
    <property type="nucleotide sequence ID" value="NZ_JAZHPZ010000017.1"/>
</dbReference>
<sequence>MTKTENEIYDVAIVGGGPAGLNAALVLARSRRRILVIDEEMPRNQVTRESHGFLTRDGIKPSEFRRIAKEQILKYPSVAFQSAVVASVTGGDGDFLLWLEGSEAAVRSRKLLFATGMKDVLPDIEGLSDVYGTSAFVCPFCDGWELRDRRIGVIALNDSSMHFAKMISGWTKHLTLLTNASMLNDEQRAELSTRGIPVIEESIQRIESQQGYVSRIAFNDGRSIDCDGIFFVPTLVQSTNIPEIMGCNMSNNGSVMKVDTDPMGRTNVPGVYSAGDASGSPFQLIAAASSGATAAAAIQMDLLDEEWNTVR</sequence>
<keyword evidence="7" id="KW-1185">Reference proteome</keyword>
<organism evidence="6 7">
    <name type="scientific">Paenibacillus haidiansis</name>
    <dbReference type="NCBI Taxonomy" id="1574488"/>
    <lineage>
        <taxon>Bacteria</taxon>
        <taxon>Bacillati</taxon>
        <taxon>Bacillota</taxon>
        <taxon>Bacilli</taxon>
        <taxon>Bacillales</taxon>
        <taxon>Paenibacillaceae</taxon>
        <taxon>Paenibacillus</taxon>
    </lineage>
</organism>
<evidence type="ECO:0000256" key="3">
    <source>
        <dbReference type="ARBA" id="ARBA00022630"/>
    </source>
</evidence>
<dbReference type="EMBL" id="JAZHPZ010000017">
    <property type="protein sequence ID" value="MEF2968668.1"/>
    <property type="molecule type" value="Genomic_DNA"/>
</dbReference>
<dbReference type="SUPFAM" id="SSF51905">
    <property type="entry name" value="FAD/NAD(P)-binding domain"/>
    <property type="match status" value="1"/>
</dbReference>
<protein>
    <submittedName>
        <fullName evidence="6">NAD(P)/FAD-dependent oxidoreductase</fullName>
    </submittedName>
</protein>